<dbReference type="GO" id="GO:0005886">
    <property type="term" value="C:plasma membrane"/>
    <property type="evidence" value="ECO:0007669"/>
    <property type="project" value="UniProtKB-SubCell"/>
</dbReference>
<feature type="transmembrane region" description="Helical" evidence="7">
    <location>
        <begin position="305"/>
        <end position="330"/>
    </location>
</feature>
<evidence type="ECO:0000256" key="1">
    <source>
        <dbReference type="ARBA" id="ARBA00004651"/>
    </source>
</evidence>
<evidence type="ECO:0000256" key="6">
    <source>
        <dbReference type="ARBA" id="ARBA00023136"/>
    </source>
</evidence>
<dbReference type="Proteomes" id="UP000599074">
    <property type="component" value="Unassembled WGS sequence"/>
</dbReference>
<feature type="transmembrane region" description="Helical" evidence="7">
    <location>
        <begin position="514"/>
        <end position="533"/>
    </location>
</feature>
<feature type="transmembrane region" description="Helical" evidence="7">
    <location>
        <begin position="578"/>
        <end position="597"/>
    </location>
</feature>
<dbReference type="AlphaFoldDB" id="A0A8J3T8Z5"/>
<comment type="caution">
    <text evidence="9">The sequence shown here is derived from an EMBL/GenBank/DDBJ whole genome shotgun (WGS) entry which is preliminary data.</text>
</comment>
<dbReference type="SUPFAM" id="SSF82866">
    <property type="entry name" value="Multidrug efflux transporter AcrB transmembrane domain"/>
    <property type="match status" value="2"/>
</dbReference>
<evidence type="ECO:0000256" key="5">
    <source>
        <dbReference type="ARBA" id="ARBA00022989"/>
    </source>
</evidence>
<dbReference type="EMBL" id="BOON01000018">
    <property type="protein sequence ID" value="GII22423.1"/>
    <property type="molecule type" value="Genomic_DNA"/>
</dbReference>
<sequence>MASLLYRLGRFAFRRRWLVTLAWLAVLAATLVGAATLSKPTSGAFSIPGTPAQQAIDLLRERFPQASAGGATARIVFAAPDGQTLTAERRAAIERVVADLRNSPQVASVTDPFQTRAVNPAGTVGYAQATYKVPAIGLTDSDRAALDTAVGTARKAGLTVETGGDAVQVRPHAGAAEVIGLAVAAVVLVITFGSLVAAGLPLLTGVLGIGIGVSAISLATHFTDLSATTSTLAMMLGLAVAIDYALFIVSRYRHEIALGRDPQEAAGRAVGTAGSAVVFAGLTVVIALAGLAVVGIPFLTQMGVAAAGTVALAVLIALTLLPALLGFAGARVIPGRHERDPEGAGARPTLGTRWVRAIVRRPVTALLAAVIGLGVVAVPALDLRLGMPNDGTAAPDSTQRKAYDLLAAGFGPGFNAPLTVVVDAPAGTAKATADQVGQRIRGLAGVAVVAPAVTNPAGDTAILTVIPAAGPAAAATENLVHTIRALDTPAGVGIGATGPTAVNLDISSKLADALLPYLTLVVGLAFVLLTLVFRSLLVPLKATVGFLLSVAATFGAVVAVFQWGWLADLLGVQQTGPVISFLPIFLIGIVFGLAMDYQVFLVTRMREEHVHGAASRPAIISGFGHGARVVTAAALIMMSVFFGFILADEAIIKSIGFGLGVAVLFDAIVVRMVLVPAVMTLLGRAAWWLPRWLDRALPDVDVEGEKLLHRLSQDAAAESGARTPEPALR</sequence>
<dbReference type="Pfam" id="PF03176">
    <property type="entry name" value="MMPL"/>
    <property type="match status" value="2"/>
</dbReference>
<dbReference type="Gene3D" id="1.20.1640.10">
    <property type="entry name" value="Multidrug efflux transporter AcrB transmembrane domain"/>
    <property type="match status" value="2"/>
</dbReference>
<evidence type="ECO:0000256" key="7">
    <source>
        <dbReference type="SAM" id="Phobius"/>
    </source>
</evidence>
<accession>A0A8J3T8Z5</accession>
<organism evidence="9 10">
    <name type="scientific">Planosporangium mesophilum</name>
    <dbReference type="NCBI Taxonomy" id="689768"/>
    <lineage>
        <taxon>Bacteria</taxon>
        <taxon>Bacillati</taxon>
        <taxon>Actinomycetota</taxon>
        <taxon>Actinomycetes</taxon>
        <taxon>Micromonosporales</taxon>
        <taxon>Micromonosporaceae</taxon>
        <taxon>Planosporangium</taxon>
    </lineage>
</organism>
<evidence type="ECO:0000313" key="9">
    <source>
        <dbReference type="EMBL" id="GII22423.1"/>
    </source>
</evidence>
<comment type="similarity">
    <text evidence="2">Belongs to the resistance-nodulation-cell division (RND) (TC 2.A.6) family. MmpL subfamily.</text>
</comment>
<comment type="subcellular location">
    <subcellularLocation>
        <location evidence="1">Cell membrane</location>
        <topology evidence="1">Multi-pass membrane protein</topology>
    </subcellularLocation>
</comment>
<dbReference type="RefSeq" id="WP_168114446.1">
    <property type="nucleotide sequence ID" value="NZ_BOON01000018.1"/>
</dbReference>
<dbReference type="InterPro" id="IPR000731">
    <property type="entry name" value="SSD"/>
</dbReference>
<dbReference type="InterPro" id="IPR050545">
    <property type="entry name" value="Mycobact_MmpL"/>
</dbReference>
<keyword evidence="5 7" id="KW-1133">Transmembrane helix</keyword>
<feature type="transmembrane region" description="Helical" evidence="7">
    <location>
        <begin position="659"/>
        <end position="682"/>
    </location>
</feature>
<evidence type="ECO:0000259" key="8">
    <source>
        <dbReference type="PROSITE" id="PS50156"/>
    </source>
</evidence>
<proteinExistence type="inferred from homology"/>
<feature type="domain" description="SSD" evidence="8">
    <location>
        <begin position="185"/>
        <end position="327"/>
    </location>
</feature>
<evidence type="ECO:0000256" key="4">
    <source>
        <dbReference type="ARBA" id="ARBA00022692"/>
    </source>
</evidence>
<evidence type="ECO:0000256" key="3">
    <source>
        <dbReference type="ARBA" id="ARBA00022475"/>
    </source>
</evidence>
<feature type="transmembrane region" description="Helical" evidence="7">
    <location>
        <begin position="626"/>
        <end position="647"/>
    </location>
</feature>
<gene>
    <name evidence="9" type="ORF">Pme01_20200</name>
</gene>
<keyword evidence="4 7" id="KW-0812">Transmembrane</keyword>
<reference evidence="9" key="1">
    <citation type="submission" date="2021-01" db="EMBL/GenBank/DDBJ databases">
        <title>Whole genome shotgun sequence of Planosporangium mesophilum NBRC 109066.</title>
        <authorList>
            <person name="Komaki H."/>
            <person name="Tamura T."/>
        </authorList>
    </citation>
    <scope>NUCLEOTIDE SEQUENCE</scope>
    <source>
        <strain evidence="9">NBRC 109066</strain>
    </source>
</reference>
<keyword evidence="6 7" id="KW-0472">Membrane</keyword>
<keyword evidence="10" id="KW-1185">Reference proteome</keyword>
<feature type="transmembrane region" description="Helical" evidence="7">
    <location>
        <begin position="178"/>
        <end position="198"/>
    </location>
</feature>
<keyword evidence="3" id="KW-1003">Cell membrane</keyword>
<feature type="transmembrane region" description="Helical" evidence="7">
    <location>
        <begin position="545"/>
        <end position="566"/>
    </location>
</feature>
<evidence type="ECO:0000256" key="2">
    <source>
        <dbReference type="ARBA" id="ARBA00010157"/>
    </source>
</evidence>
<evidence type="ECO:0000313" key="10">
    <source>
        <dbReference type="Proteomes" id="UP000599074"/>
    </source>
</evidence>
<protein>
    <submittedName>
        <fullName evidence="9">Membrane protein</fullName>
    </submittedName>
</protein>
<dbReference type="PANTHER" id="PTHR33406">
    <property type="entry name" value="MEMBRANE PROTEIN MJ1562-RELATED"/>
    <property type="match status" value="1"/>
</dbReference>
<feature type="transmembrane region" description="Helical" evidence="7">
    <location>
        <begin position="229"/>
        <end position="249"/>
    </location>
</feature>
<feature type="transmembrane region" description="Helical" evidence="7">
    <location>
        <begin position="205"/>
        <end position="223"/>
    </location>
</feature>
<feature type="transmembrane region" description="Helical" evidence="7">
    <location>
        <begin position="270"/>
        <end position="299"/>
    </location>
</feature>
<name>A0A8J3T8Z5_9ACTN</name>
<dbReference type="PANTHER" id="PTHR33406:SF11">
    <property type="entry name" value="MEMBRANE PROTEIN SCO6666-RELATED"/>
    <property type="match status" value="1"/>
</dbReference>
<dbReference type="InterPro" id="IPR004869">
    <property type="entry name" value="MMPL_dom"/>
</dbReference>
<dbReference type="PROSITE" id="PS50156">
    <property type="entry name" value="SSD"/>
    <property type="match status" value="1"/>
</dbReference>
<feature type="transmembrane region" description="Helical" evidence="7">
    <location>
        <begin position="363"/>
        <end position="381"/>
    </location>
</feature>